<keyword evidence="1" id="KW-0175">Coiled coil</keyword>
<dbReference type="InterPro" id="IPR025682">
    <property type="entry name" value="CpXC_dom"/>
</dbReference>
<feature type="region of interest" description="Disordered" evidence="2">
    <location>
        <begin position="39"/>
        <end position="113"/>
    </location>
</feature>
<name>A0A540VB10_9CHLR</name>
<feature type="coiled-coil region" evidence="1">
    <location>
        <begin position="400"/>
        <end position="478"/>
    </location>
</feature>
<evidence type="ECO:0000256" key="2">
    <source>
        <dbReference type="SAM" id="MobiDB-lite"/>
    </source>
</evidence>
<protein>
    <recommendedName>
        <fullName evidence="3">CpXC domain-containing protein</fullName>
    </recommendedName>
</protein>
<dbReference type="InParanoid" id="A0A540VB10"/>
<organism evidence="4 5">
    <name type="scientific">Litorilinea aerophila</name>
    <dbReference type="NCBI Taxonomy" id="1204385"/>
    <lineage>
        <taxon>Bacteria</taxon>
        <taxon>Bacillati</taxon>
        <taxon>Chloroflexota</taxon>
        <taxon>Caldilineae</taxon>
        <taxon>Caldilineales</taxon>
        <taxon>Caldilineaceae</taxon>
        <taxon>Litorilinea</taxon>
    </lineage>
</organism>
<gene>
    <name evidence="4" type="ORF">FKZ61_19065</name>
</gene>
<dbReference type="Proteomes" id="UP000317371">
    <property type="component" value="Unassembled WGS sequence"/>
</dbReference>
<proteinExistence type="predicted"/>
<evidence type="ECO:0000313" key="5">
    <source>
        <dbReference type="Proteomes" id="UP000317371"/>
    </source>
</evidence>
<dbReference type="EMBL" id="VIGC01000030">
    <property type="protein sequence ID" value="TQE93956.1"/>
    <property type="molecule type" value="Genomic_DNA"/>
</dbReference>
<evidence type="ECO:0000256" key="1">
    <source>
        <dbReference type="SAM" id="Coils"/>
    </source>
</evidence>
<dbReference type="OrthoDB" id="150880at2"/>
<reference evidence="4 5" key="1">
    <citation type="submission" date="2019-06" db="EMBL/GenBank/DDBJ databases">
        <title>Genome sequence of Litorilinea aerophila BAA-2444.</title>
        <authorList>
            <person name="Maclea K.S."/>
            <person name="Maurais E.G."/>
            <person name="Iannazzi L.C."/>
        </authorList>
    </citation>
    <scope>NUCLEOTIDE SEQUENCE [LARGE SCALE GENOMIC DNA]</scope>
    <source>
        <strain evidence="4 5">ATCC BAA-2444</strain>
    </source>
</reference>
<feature type="compositionally biased region" description="Polar residues" evidence="2">
    <location>
        <begin position="84"/>
        <end position="100"/>
    </location>
</feature>
<sequence length="563" mass="62340">MAVLLHSPPGCFGGARQNKVQWANVGVWITQSKGMTMSGIILPGQDKEPKPQGGIELPRGYGRRTQEKPAEAPAPDTQPAEAGTQGSTAPGASPGSQPGRQPSGRGPELLFPPQGARVQCPSCGTPYVVPVFSIIDLGANPELKAPLLSGQINVAVCPNCGTGGALGAPLLVHDPEHQFLGVYAPAELNQQDMQLQKAIGDLTQALMRKLPPEARKGYLLQPRQFLDWQSFVEKLWEFEGVTPEMLRRQRDQSELLQRLSRLVDDDKALEIALERSAHLIDQDFFSLLDQLTLLMRGQGQMDQANALLKLREKLLETTPAGQEVKARQQRVRQLLERIQGAKNRNELLSIVLEAWQEPDGQQMVGSLALATGGQLLDYQFLMALSERIDATQDPEARKQLEELRQFILEIQQQIVAQQQQSQESAAQQAQALLQEVLQAQDPRAVLRENAELVDETFLALLAANLQAAERNKATAAARRLRQIYELALEILQENMPEELQLLNDLLTAPDDATVRRLLKEKRSLLTREFLDSLAPLEAEMRQEGRADIADRIKSLRGQIALMM</sequence>
<dbReference type="Pfam" id="PF14353">
    <property type="entry name" value="CpXC"/>
    <property type="match status" value="1"/>
</dbReference>
<feature type="domain" description="CpXC" evidence="3">
    <location>
        <begin position="118"/>
        <end position="246"/>
    </location>
</feature>
<dbReference type="AlphaFoldDB" id="A0A540VB10"/>
<evidence type="ECO:0000259" key="3">
    <source>
        <dbReference type="Pfam" id="PF14353"/>
    </source>
</evidence>
<evidence type="ECO:0000313" key="4">
    <source>
        <dbReference type="EMBL" id="TQE93956.1"/>
    </source>
</evidence>
<comment type="caution">
    <text evidence="4">The sequence shown here is derived from an EMBL/GenBank/DDBJ whole genome shotgun (WGS) entry which is preliminary data.</text>
</comment>
<keyword evidence="5" id="KW-1185">Reference proteome</keyword>
<accession>A0A540VB10</accession>